<protein>
    <submittedName>
        <fullName evidence="1">Uncharacterized protein</fullName>
    </submittedName>
</protein>
<dbReference type="AlphaFoldDB" id="A0A6G1ELX9"/>
<evidence type="ECO:0000313" key="2">
    <source>
        <dbReference type="Proteomes" id="UP000479710"/>
    </source>
</evidence>
<name>A0A6G1ELX9_9ORYZ</name>
<gene>
    <name evidence="1" type="ORF">E2562_015396</name>
</gene>
<proteinExistence type="predicted"/>
<organism evidence="1 2">
    <name type="scientific">Oryza meyeriana var. granulata</name>
    <dbReference type="NCBI Taxonomy" id="110450"/>
    <lineage>
        <taxon>Eukaryota</taxon>
        <taxon>Viridiplantae</taxon>
        <taxon>Streptophyta</taxon>
        <taxon>Embryophyta</taxon>
        <taxon>Tracheophyta</taxon>
        <taxon>Spermatophyta</taxon>
        <taxon>Magnoliopsida</taxon>
        <taxon>Liliopsida</taxon>
        <taxon>Poales</taxon>
        <taxon>Poaceae</taxon>
        <taxon>BOP clade</taxon>
        <taxon>Oryzoideae</taxon>
        <taxon>Oryzeae</taxon>
        <taxon>Oryzinae</taxon>
        <taxon>Oryza</taxon>
        <taxon>Oryza meyeriana</taxon>
    </lineage>
</organism>
<comment type="caution">
    <text evidence="1">The sequence shown here is derived from an EMBL/GenBank/DDBJ whole genome shotgun (WGS) entry which is preliminary data.</text>
</comment>
<keyword evidence="2" id="KW-1185">Reference proteome</keyword>
<reference evidence="1 2" key="1">
    <citation type="submission" date="2019-11" db="EMBL/GenBank/DDBJ databases">
        <title>Whole genome sequence of Oryza granulata.</title>
        <authorList>
            <person name="Li W."/>
        </authorList>
    </citation>
    <scope>NUCLEOTIDE SEQUENCE [LARGE SCALE GENOMIC DNA]</scope>
    <source>
        <strain evidence="2">cv. Menghai</strain>
        <tissue evidence="1">Leaf</tissue>
    </source>
</reference>
<sequence>MSLQRVVREVIAAAPAVGVEGCSELSAGDGDASMAVFAPEGEMANTSLPDLGLKLTISEPARERGFRQIHMIISTTFQIQIWKSLLQKNYKGKNGEGAGVELVAAASRGGRGGGARAMSLPVELGPSRQQWSLGSATNRAAAIANQNSTNVVVVHQELGPSLV</sequence>
<evidence type="ECO:0000313" key="1">
    <source>
        <dbReference type="EMBL" id="KAF0925113.1"/>
    </source>
</evidence>
<dbReference type="EMBL" id="SPHZ02000003">
    <property type="protein sequence ID" value="KAF0925113.1"/>
    <property type="molecule type" value="Genomic_DNA"/>
</dbReference>
<accession>A0A6G1ELX9</accession>
<dbReference type="Proteomes" id="UP000479710">
    <property type="component" value="Unassembled WGS sequence"/>
</dbReference>